<dbReference type="Proteomes" id="UP000001572">
    <property type="component" value="Chromosome"/>
</dbReference>
<reference evidence="2" key="1">
    <citation type="journal article" date="2016" name="Genome Announc.">
        <title>Complete genome sequence of Alkaliphilus metalliredigens strain QYMF, an alkaliphilic and metal-reducing bacterium isolated from borax-contaminated leachate ponds.</title>
        <authorList>
            <person name="Hwang C."/>
            <person name="Copeland A."/>
            <person name="Lucas S."/>
            <person name="Lapidus A."/>
            <person name="Barry K."/>
            <person name="Detter J.C."/>
            <person name="Glavina Del Rio T."/>
            <person name="Hammon N."/>
            <person name="Israni S."/>
            <person name="Dalin E."/>
            <person name="Tice H."/>
            <person name="Pitluck S."/>
            <person name="Chertkov O."/>
            <person name="Brettin T."/>
            <person name="Bruce D."/>
            <person name="Han C."/>
            <person name="Schmutz J."/>
            <person name="Larimer F."/>
            <person name="Land M.L."/>
            <person name="Hauser L."/>
            <person name="Kyrpides N."/>
            <person name="Mikhailova N."/>
            <person name="Ye Q."/>
            <person name="Zhou J."/>
            <person name="Richardson P."/>
            <person name="Fields M.W."/>
        </authorList>
    </citation>
    <scope>NUCLEOTIDE SEQUENCE [LARGE SCALE GENOMIC DNA]</scope>
    <source>
        <strain evidence="2">QYMF</strain>
    </source>
</reference>
<dbReference type="HOGENOM" id="CLU_1956292_0_0_9"/>
<evidence type="ECO:0000313" key="1">
    <source>
        <dbReference type="EMBL" id="ABR49852.1"/>
    </source>
</evidence>
<name>A6TUI4_ALKMQ</name>
<sequence>MIKAYVTGISTHYEGEDIEIRYSIYDEEELLCKKSVFKEYKKPLVVGQVALVTLLKELKSYSDKEITIIINDPALNEQVRGTSTTQNRDVLKMARRVKEELSKFGDSLIIRNVSEDRAELMKWNKILQP</sequence>
<gene>
    <name evidence="1" type="ordered locus">Amet_3733</name>
</gene>
<keyword evidence="2" id="KW-1185">Reference proteome</keyword>
<dbReference type="AlphaFoldDB" id="A6TUI4"/>
<dbReference type="KEGG" id="amt:Amet_3733"/>
<dbReference type="eggNOG" id="ENOG5032SZN">
    <property type="taxonomic scope" value="Bacteria"/>
</dbReference>
<dbReference type="EMBL" id="CP000724">
    <property type="protein sequence ID" value="ABR49852.1"/>
    <property type="molecule type" value="Genomic_DNA"/>
</dbReference>
<evidence type="ECO:0000313" key="2">
    <source>
        <dbReference type="Proteomes" id="UP000001572"/>
    </source>
</evidence>
<dbReference type="RefSeq" id="WP_012064812.1">
    <property type="nucleotide sequence ID" value="NC_009633.1"/>
</dbReference>
<proteinExistence type="predicted"/>
<dbReference type="STRING" id="293826.Amet_3733"/>
<dbReference type="OrthoDB" id="1753730at2"/>
<organism evidence="1 2">
    <name type="scientific">Alkaliphilus metalliredigens (strain QYMF)</name>
    <dbReference type="NCBI Taxonomy" id="293826"/>
    <lineage>
        <taxon>Bacteria</taxon>
        <taxon>Bacillati</taxon>
        <taxon>Bacillota</taxon>
        <taxon>Clostridia</taxon>
        <taxon>Peptostreptococcales</taxon>
        <taxon>Natronincolaceae</taxon>
        <taxon>Alkaliphilus</taxon>
    </lineage>
</organism>
<protein>
    <submittedName>
        <fullName evidence="1">Uncharacterized protein</fullName>
    </submittedName>
</protein>
<accession>A6TUI4</accession>